<dbReference type="AlphaFoldDB" id="A0A4R0KG83"/>
<evidence type="ECO:0000313" key="3">
    <source>
        <dbReference type="Proteomes" id="UP000291144"/>
    </source>
</evidence>
<accession>A0A4R0KG83</accession>
<dbReference type="PROSITE" id="PS51257">
    <property type="entry name" value="PROKAR_LIPOPROTEIN"/>
    <property type="match status" value="1"/>
</dbReference>
<dbReference type="Proteomes" id="UP000291144">
    <property type="component" value="Unassembled WGS sequence"/>
</dbReference>
<dbReference type="EMBL" id="SJKB01000010">
    <property type="protein sequence ID" value="TCC57566.1"/>
    <property type="molecule type" value="Genomic_DNA"/>
</dbReference>
<feature type="chain" id="PRO_5039208923" evidence="1">
    <location>
        <begin position="26"/>
        <end position="116"/>
    </location>
</feature>
<dbReference type="OrthoDB" id="4327920at2"/>
<evidence type="ECO:0000313" key="2">
    <source>
        <dbReference type="EMBL" id="TCC57566.1"/>
    </source>
</evidence>
<name>A0A4R0KG83_9ACTN</name>
<evidence type="ECO:0000256" key="1">
    <source>
        <dbReference type="SAM" id="SignalP"/>
    </source>
</evidence>
<organism evidence="2 3">
    <name type="scientific">Kribbella pittospori</name>
    <dbReference type="NCBI Taxonomy" id="722689"/>
    <lineage>
        <taxon>Bacteria</taxon>
        <taxon>Bacillati</taxon>
        <taxon>Actinomycetota</taxon>
        <taxon>Actinomycetes</taxon>
        <taxon>Propionibacteriales</taxon>
        <taxon>Kribbellaceae</taxon>
        <taxon>Kribbella</taxon>
    </lineage>
</organism>
<protein>
    <submittedName>
        <fullName evidence="2">Molybdenum ABC transporter substrate-binding protein</fullName>
    </submittedName>
</protein>
<keyword evidence="1" id="KW-0732">Signal</keyword>
<proteinExistence type="predicted"/>
<gene>
    <name evidence="2" type="ORF">E0H73_29785</name>
</gene>
<comment type="caution">
    <text evidence="2">The sequence shown here is derived from an EMBL/GenBank/DDBJ whole genome shotgun (WGS) entry which is preliminary data.</text>
</comment>
<dbReference type="RefSeq" id="WP_131361915.1">
    <property type="nucleotide sequence ID" value="NZ_SJKB01000010.1"/>
</dbReference>
<feature type="signal peptide" evidence="1">
    <location>
        <begin position="1"/>
        <end position="25"/>
    </location>
</feature>
<sequence>MNRHKISTRWMVGATAVLSVLSGCAAQGPATKAELCSDFDAVSHELYRGVFSDNGVFRAAGDLAGTAARYDGSTAVQASADGIKKISKSRSTTLNELRNATIAIADTCGHPLGLNF</sequence>
<reference evidence="2 3" key="1">
    <citation type="submission" date="2019-02" db="EMBL/GenBank/DDBJ databases">
        <title>Kribbella capetownensis sp. nov. and Kribbella speibonae sp. nov., isolated from soil.</title>
        <authorList>
            <person name="Curtis S.M."/>
            <person name="Norton I."/>
            <person name="Everest G.J."/>
            <person name="Meyers P.R."/>
        </authorList>
    </citation>
    <scope>NUCLEOTIDE SEQUENCE [LARGE SCALE GENOMIC DNA]</scope>
    <source>
        <strain evidence="2 3">NRRL B-24813</strain>
    </source>
</reference>
<keyword evidence="3" id="KW-1185">Reference proteome</keyword>